<keyword evidence="2" id="KW-1185">Reference proteome</keyword>
<proteinExistence type="predicted"/>
<accession>A0ABX4NNP0</accession>
<evidence type="ECO:0000313" key="2">
    <source>
        <dbReference type="Proteomes" id="UP000231879"/>
    </source>
</evidence>
<organism evidence="1 2">
    <name type="scientific">Leptospira barantonii</name>
    <dbReference type="NCBI Taxonomy" id="2023184"/>
    <lineage>
        <taxon>Bacteria</taxon>
        <taxon>Pseudomonadati</taxon>
        <taxon>Spirochaetota</taxon>
        <taxon>Spirochaetia</taxon>
        <taxon>Leptospirales</taxon>
        <taxon>Leptospiraceae</taxon>
        <taxon>Leptospira</taxon>
    </lineage>
</organism>
<protein>
    <submittedName>
        <fullName evidence="1">Uncharacterized protein</fullName>
    </submittedName>
</protein>
<name>A0ABX4NNP0_9LEPT</name>
<reference evidence="1 2" key="1">
    <citation type="submission" date="2017-07" db="EMBL/GenBank/DDBJ databases">
        <title>Leptospira spp. isolated from tropical soils.</title>
        <authorList>
            <person name="Thibeaux R."/>
            <person name="Iraola G."/>
            <person name="Ferres I."/>
            <person name="Bierque E."/>
            <person name="Girault D."/>
            <person name="Soupe-Gilbert M.-E."/>
            <person name="Picardeau M."/>
            <person name="Goarant C."/>
        </authorList>
    </citation>
    <scope>NUCLEOTIDE SEQUENCE [LARGE SCALE GENOMIC DNA]</scope>
    <source>
        <strain evidence="1 2">FH4-C-A1</strain>
    </source>
</reference>
<dbReference type="RefSeq" id="WP_100762094.1">
    <property type="nucleotide sequence ID" value="NZ_NPDS01000002.1"/>
</dbReference>
<dbReference type="EMBL" id="NPDS01000002">
    <property type="protein sequence ID" value="PJZ58459.1"/>
    <property type="molecule type" value="Genomic_DNA"/>
</dbReference>
<evidence type="ECO:0000313" key="1">
    <source>
        <dbReference type="EMBL" id="PJZ58459.1"/>
    </source>
</evidence>
<comment type="caution">
    <text evidence="1">The sequence shown here is derived from an EMBL/GenBank/DDBJ whole genome shotgun (WGS) entry which is preliminary data.</text>
</comment>
<dbReference type="Proteomes" id="UP000231879">
    <property type="component" value="Unassembled WGS sequence"/>
</dbReference>
<sequence length="356" mass="41812">MQTFFSIKYYILNDEIQKLIVDYNLKLNENDLSEIFFFVNEFSENLDSEHPISRHINANGTHDILNLFLHGLVIKSCKESIGLDREIEGKLRSKEKFYSIFNELLISYYFIRNNKSVRLLPTGVNKTPDMQVIYDDSRKITLEIKTLGISSANKNKRVLSDLLSQVISRFALKNKISDIRFLPSDRMDEIVDGKVIEDIVAKYDLYCDWLYELLNRRIRKDKLFIKIPLIGRVDYFLSKEIDAGMNGQIIGFSRKSESDFVKIIKNGIQEAVTQLSNYESPNCIIFCDNIPHPQLVRSIPSNLQKKIEGLCFITFIFDRYPKIIVKYFPFKRKESTKYLRKFFADLQSFNERLFLH</sequence>
<gene>
    <name evidence="1" type="ORF">CH367_07880</name>
</gene>